<evidence type="ECO:0000259" key="7">
    <source>
        <dbReference type="Pfam" id="PF19358"/>
    </source>
</evidence>
<dbReference type="NCBIfam" id="TIGR03097">
    <property type="entry name" value="PEP_O_lig_1"/>
    <property type="match status" value="1"/>
</dbReference>
<feature type="domain" description="O-antigen ligase-related" evidence="6">
    <location>
        <begin position="201"/>
        <end position="336"/>
    </location>
</feature>
<dbReference type="Pfam" id="PF19358">
    <property type="entry name" value="DUF5935"/>
    <property type="match status" value="1"/>
</dbReference>
<proteinExistence type="predicted"/>
<evidence type="ECO:0000259" key="6">
    <source>
        <dbReference type="Pfam" id="PF04932"/>
    </source>
</evidence>
<protein>
    <submittedName>
        <fullName evidence="8">Conserved hypothetical membrane protein potential lipid A core-O-antigen ligase</fullName>
    </submittedName>
</protein>
<dbReference type="InterPro" id="IPR051533">
    <property type="entry name" value="WaaL-like"/>
</dbReference>
<dbReference type="RefSeq" id="WP_011238232.1">
    <property type="nucleotide sequence ID" value="NC_006513.1"/>
</dbReference>
<keyword evidence="9" id="KW-1185">Reference proteome</keyword>
<evidence type="ECO:0000256" key="2">
    <source>
        <dbReference type="ARBA" id="ARBA00022692"/>
    </source>
</evidence>
<accession>Q5P2B8</accession>
<dbReference type="OrthoDB" id="9772644at2"/>
<feature type="transmembrane region" description="Helical" evidence="5">
    <location>
        <begin position="76"/>
        <end position="97"/>
    </location>
</feature>
<feature type="transmembrane region" description="Helical" evidence="5">
    <location>
        <begin position="201"/>
        <end position="230"/>
    </location>
</feature>
<keyword evidence="2 5" id="KW-0812">Transmembrane</keyword>
<feature type="transmembrane region" description="Helical" evidence="5">
    <location>
        <begin position="329"/>
        <end position="349"/>
    </location>
</feature>
<dbReference type="PANTHER" id="PTHR37422">
    <property type="entry name" value="TEICHURONIC ACID BIOSYNTHESIS PROTEIN TUAE"/>
    <property type="match status" value="1"/>
</dbReference>
<keyword evidence="8" id="KW-0436">Ligase</keyword>
<feature type="transmembrane region" description="Helical" evidence="5">
    <location>
        <begin position="43"/>
        <end position="64"/>
    </location>
</feature>
<keyword evidence="3 5" id="KW-1133">Transmembrane helix</keyword>
<dbReference type="GO" id="GO:0016874">
    <property type="term" value="F:ligase activity"/>
    <property type="evidence" value="ECO:0007669"/>
    <property type="project" value="UniProtKB-KW"/>
</dbReference>
<evidence type="ECO:0000256" key="4">
    <source>
        <dbReference type="ARBA" id="ARBA00023136"/>
    </source>
</evidence>
<dbReference type="KEGG" id="eba:ebA4277"/>
<name>Q5P2B8_AROAE</name>
<feature type="domain" description="DUF5935" evidence="7">
    <location>
        <begin position="1"/>
        <end position="186"/>
    </location>
</feature>
<evidence type="ECO:0000313" key="8">
    <source>
        <dbReference type="EMBL" id="CAI08546.1"/>
    </source>
</evidence>
<feature type="transmembrane region" description="Helical" evidence="5">
    <location>
        <begin position="103"/>
        <end position="120"/>
    </location>
</feature>
<gene>
    <name evidence="8" type="ORF">ebA4277</name>
</gene>
<feature type="transmembrane region" description="Helical" evidence="5">
    <location>
        <begin position="236"/>
        <end position="253"/>
    </location>
</feature>
<comment type="subcellular location">
    <subcellularLocation>
        <location evidence="1">Membrane</location>
        <topology evidence="1">Multi-pass membrane protein</topology>
    </subcellularLocation>
</comment>
<sequence>MRDLLLLLIVVPGGLLALRHPFVGAMMWTWISIMNPHRLTWSFMHDAPVAMFIGVCTLIGLLSSKEKRSPFIGAPVYWLVVLVGWMFVTTIFAFDTAASMKQLVKVLKIDLMVLVTLMLVRTKREMIVFAWILALSVAFYGIKGGIYTLLQGGEGRVYGPEGTYIEDNNSLAVALIVTVPLLRFLQTTLEKTWQKYAMTGAILICGVAILGSHSRGGFLAISAMLAVLWWRGKNKLATGLIMLTVGAAALSFMPPEWWTRMETIGTHEDRSAMGRINAWTMAFNIAKDNFFGGGYSIYNPWVYSVYAPDPTYIVSAHSIYFHMLGEHGFGGLLIYLCLWLTTWTTAGWLRKHGRKQTETEWCAQFGSMLQVSLVGFAVGGAFLSLSYFDLPYNLMALAVAARFWVQSRAWETEPAFEPHGRIFGVPLFVGDRLGPPRRSTFQQA</sequence>
<dbReference type="PANTHER" id="PTHR37422:SF13">
    <property type="entry name" value="LIPOPOLYSACCHARIDE BIOSYNTHESIS PROTEIN PA4999-RELATED"/>
    <property type="match status" value="1"/>
</dbReference>
<feature type="transmembrane region" description="Helical" evidence="5">
    <location>
        <begin position="127"/>
        <end position="150"/>
    </location>
</feature>
<dbReference type="InterPro" id="IPR017528">
    <property type="entry name" value="CHP03097O-antigen_lig-rel"/>
</dbReference>
<dbReference type="Proteomes" id="UP000006552">
    <property type="component" value="Chromosome"/>
</dbReference>
<feature type="transmembrane region" description="Helical" evidence="5">
    <location>
        <begin position="369"/>
        <end position="388"/>
    </location>
</feature>
<dbReference type="InterPro" id="IPR007016">
    <property type="entry name" value="O-antigen_ligase-rel_domated"/>
</dbReference>
<dbReference type="AlphaFoldDB" id="Q5P2B8"/>
<dbReference type="InterPro" id="IPR045979">
    <property type="entry name" value="DUF5935"/>
</dbReference>
<evidence type="ECO:0000256" key="1">
    <source>
        <dbReference type="ARBA" id="ARBA00004141"/>
    </source>
</evidence>
<dbReference type="EMBL" id="CR555306">
    <property type="protein sequence ID" value="CAI08546.1"/>
    <property type="molecule type" value="Genomic_DNA"/>
</dbReference>
<dbReference type="HOGENOM" id="CLU_052176_0_0_4"/>
<dbReference type="GO" id="GO:0016020">
    <property type="term" value="C:membrane"/>
    <property type="evidence" value="ECO:0007669"/>
    <property type="project" value="UniProtKB-SubCell"/>
</dbReference>
<dbReference type="STRING" id="76114.ebA4277"/>
<evidence type="ECO:0000256" key="3">
    <source>
        <dbReference type="ARBA" id="ARBA00022989"/>
    </source>
</evidence>
<dbReference type="Pfam" id="PF04932">
    <property type="entry name" value="Wzy_C"/>
    <property type="match status" value="1"/>
</dbReference>
<evidence type="ECO:0000256" key="5">
    <source>
        <dbReference type="SAM" id="Phobius"/>
    </source>
</evidence>
<keyword evidence="4 5" id="KW-0472">Membrane</keyword>
<dbReference type="eggNOG" id="COG3307">
    <property type="taxonomic scope" value="Bacteria"/>
</dbReference>
<feature type="transmembrane region" description="Helical" evidence="5">
    <location>
        <begin position="170"/>
        <end position="189"/>
    </location>
</feature>
<reference evidence="8 9" key="1">
    <citation type="journal article" date="2005" name="Arch. Microbiol.">
        <title>The genome sequence of an anaerobic aromatic-degrading denitrifying bacterium, strain EbN1.</title>
        <authorList>
            <person name="Rabus R."/>
            <person name="Kube M."/>
            <person name="Heider J."/>
            <person name="Beck A."/>
            <person name="Heitmann K."/>
            <person name="Widdel F."/>
            <person name="Reinhardt R."/>
        </authorList>
    </citation>
    <scope>NUCLEOTIDE SEQUENCE [LARGE SCALE GENOMIC DNA]</scope>
    <source>
        <strain evidence="8 9">EbN1</strain>
    </source>
</reference>
<evidence type="ECO:0000313" key="9">
    <source>
        <dbReference type="Proteomes" id="UP000006552"/>
    </source>
</evidence>
<organism evidence="8 9">
    <name type="scientific">Aromatoleum aromaticum (strain DSM 19018 / LMG 30748 / EbN1)</name>
    <name type="common">Azoarcus sp. (strain EbN1)</name>
    <dbReference type="NCBI Taxonomy" id="76114"/>
    <lineage>
        <taxon>Bacteria</taxon>
        <taxon>Pseudomonadati</taxon>
        <taxon>Pseudomonadota</taxon>
        <taxon>Betaproteobacteria</taxon>
        <taxon>Rhodocyclales</taxon>
        <taxon>Rhodocyclaceae</taxon>
        <taxon>Aromatoleum</taxon>
    </lineage>
</organism>